<dbReference type="GO" id="GO:0005840">
    <property type="term" value="C:ribosome"/>
    <property type="evidence" value="ECO:0007669"/>
    <property type="project" value="UniProtKB-KW"/>
</dbReference>
<keyword evidence="3 5" id="KW-0689">Ribosomal protein</keyword>
<dbReference type="SUPFAM" id="SSF50715">
    <property type="entry name" value="Ribosomal protein L25-like"/>
    <property type="match status" value="1"/>
</dbReference>
<evidence type="ECO:0000256" key="4">
    <source>
        <dbReference type="ARBA" id="ARBA00023274"/>
    </source>
</evidence>
<dbReference type="PANTHER" id="PTHR33284">
    <property type="entry name" value="RIBOSOMAL PROTEIN L25/GLN-TRNA SYNTHETASE, ANTI-CODON-BINDING DOMAIN-CONTAINING PROTEIN"/>
    <property type="match status" value="1"/>
</dbReference>
<evidence type="ECO:0000256" key="6">
    <source>
        <dbReference type="SAM" id="MobiDB-lite"/>
    </source>
</evidence>
<dbReference type="InterPro" id="IPR011035">
    <property type="entry name" value="Ribosomal_bL25/Gln-tRNA_synth"/>
</dbReference>
<proteinExistence type="inferred from homology"/>
<dbReference type="EMBL" id="JBHUFF010000008">
    <property type="protein sequence ID" value="MFD1798845.1"/>
    <property type="molecule type" value="Genomic_DNA"/>
</dbReference>
<dbReference type="Gene3D" id="2.40.240.10">
    <property type="entry name" value="Ribosomal Protein L25, Chain P"/>
    <property type="match status" value="1"/>
</dbReference>
<reference evidence="10" key="1">
    <citation type="journal article" date="2019" name="Int. J. Syst. Evol. Microbiol.">
        <title>The Global Catalogue of Microorganisms (GCM) 10K type strain sequencing project: providing services to taxonomists for standard genome sequencing and annotation.</title>
        <authorList>
            <consortium name="The Broad Institute Genomics Platform"/>
            <consortium name="The Broad Institute Genome Sequencing Center for Infectious Disease"/>
            <person name="Wu L."/>
            <person name="Ma J."/>
        </authorList>
    </citation>
    <scope>NUCLEOTIDE SEQUENCE [LARGE SCALE GENOMIC DNA]</scope>
    <source>
        <strain evidence="10">KCTC 42143</strain>
    </source>
</reference>
<gene>
    <name evidence="5" type="primary">rplY</name>
    <name evidence="5" type="synonym">ctc</name>
    <name evidence="9" type="ORF">ACFSBK_03085</name>
</gene>
<evidence type="ECO:0000256" key="1">
    <source>
        <dbReference type="ARBA" id="ARBA00022730"/>
    </source>
</evidence>
<dbReference type="Proteomes" id="UP001597285">
    <property type="component" value="Unassembled WGS sequence"/>
</dbReference>
<comment type="function">
    <text evidence="5">This is one of the proteins that binds to the 5S RNA in the ribosome where it forms part of the central protuberance.</text>
</comment>
<keyword evidence="4 5" id="KW-0687">Ribonucleoprotein</keyword>
<dbReference type="InterPro" id="IPR029751">
    <property type="entry name" value="Ribosomal_L25_dom"/>
</dbReference>
<keyword evidence="2 5" id="KW-0694">RNA-binding</keyword>
<keyword evidence="10" id="KW-1185">Reference proteome</keyword>
<sequence>MKINAELRTEVGTSSANRYRRENKIPAVVYNKGSETTPVLLDSKDFDKVLKELGKNGIFDIVTAEGESKQVIIKDFQSAALKYQILDVELQAITKDQKLTVTVPIILSGAEGVKEGLVSQTLNELEIETTPANIPTEFTADVSALTIGDSLTVADLSVDKEITVFNEQDETVAIVAPPTVMEEPAEPAEASDPEVIGEKEA</sequence>
<organism evidence="9 10">
    <name type="scientific">Carnobacterium antarcticum</name>
    <dbReference type="NCBI Taxonomy" id="2126436"/>
    <lineage>
        <taxon>Bacteria</taxon>
        <taxon>Bacillati</taxon>
        <taxon>Bacillota</taxon>
        <taxon>Bacilli</taxon>
        <taxon>Lactobacillales</taxon>
        <taxon>Carnobacteriaceae</taxon>
        <taxon>Carnobacterium</taxon>
    </lineage>
</organism>
<dbReference type="InterPro" id="IPR020930">
    <property type="entry name" value="Ribosomal_uL5_bac-type"/>
</dbReference>
<feature type="domain" description="Large ribosomal subunit protein bL25 beta" evidence="8">
    <location>
        <begin position="98"/>
        <end position="178"/>
    </location>
</feature>
<feature type="domain" description="Large ribosomal subunit protein bL25 L25" evidence="7">
    <location>
        <begin position="3"/>
        <end position="90"/>
    </location>
</feature>
<dbReference type="NCBIfam" id="TIGR00731">
    <property type="entry name" value="bL25_bact_ctc"/>
    <property type="match status" value="1"/>
</dbReference>
<evidence type="ECO:0000313" key="10">
    <source>
        <dbReference type="Proteomes" id="UP001597285"/>
    </source>
</evidence>
<dbReference type="CDD" id="cd00495">
    <property type="entry name" value="Ribosomal_L25_TL5_CTC"/>
    <property type="match status" value="1"/>
</dbReference>
<dbReference type="PANTHER" id="PTHR33284:SF1">
    <property type="entry name" value="RIBOSOMAL PROTEIN L25_GLN-TRNA SYNTHETASE, ANTI-CODON-BINDING DOMAIN-CONTAINING PROTEIN"/>
    <property type="match status" value="1"/>
</dbReference>
<dbReference type="InterPro" id="IPR020057">
    <property type="entry name" value="Ribosomal_bL25_b-dom"/>
</dbReference>
<dbReference type="InterPro" id="IPR020056">
    <property type="entry name" value="Rbsml_bL25/Gln-tRNA_synth_N"/>
</dbReference>
<comment type="caution">
    <text evidence="9">The sequence shown here is derived from an EMBL/GenBank/DDBJ whole genome shotgun (WGS) entry which is preliminary data.</text>
</comment>
<dbReference type="Pfam" id="PF01386">
    <property type="entry name" value="Ribosomal_L25p"/>
    <property type="match status" value="1"/>
</dbReference>
<dbReference type="InterPro" id="IPR001021">
    <property type="entry name" value="Ribosomal_bL25_long"/>
</dbReference>
<evidence type="ECO:0000313" key="9">
    <source>
        <dbReference type="EMBL" id="MFD1798845.1"/>
    </source>
</evidence>
<dbReference type="Gene3D" id="2.170.120.20">
    <property type="entry name" value="Ribosomal protein L25, beta domain"/>
    <property type="match status" value="1"/>
</dbReference>
<evidence type="ECO:0000259" key="8">
    <source>
        <dbReference type="Pfam" id="PF14693"/>
    </source>
</evidence>
<dbReference type="Pfam" id="PF14693">
    <property type="entry name" value="Ribosomal_TL5_C"/>
    <property type="match status" value="1"/>
</dbReference>
<evidence type="ECO:0000256" key="3">
    <source>
        <dbReference type="ARBA" id="ARBA00022980"/>
    </source>
</evidence>
<evidence type="ECO:0000259" key="7">
    <source>
        <dbReference type="Pfam" id="PF01386"/>
    </source>
</evidence>
<evidence type="ECO:0000256" key="5">
    <source>
        <dbReference type="HAMAP-Rule" id="MF_01334"/>
    </source>
</evidence>
<comment type="subunit">
    <text evidence="5">Part of the 50S ribosomal subunit; part of the 5S rRNA/L5/L18/L25 subcomplex. Contacts the 5S rRNA. Binds to the 5S rRNA independently of L5 and L18.</text>
</comment>
<feature type="region of interest" description="Disordered" evidence="6">
    <location>
        <begin position="179"/>
        <end position="201"/>
    </location>
</feature>
<feature type="compositionally biased region" description="Acidic residues" evidence="6">
    <location>
        <begin position="183"/>
        <end position="192"/>
    </location>
</feature>
<dbReference type="InterPro" id="IPR037121">
    <property type="entry name" value="Ribosomal_bL25_C"/>
</dbReference>
<keyword evidence="1 5" id="KW-0699">rRNA-binding</keyword>
<dbReference type="RefSeq" id="WP_058919245.1">
    <property type="nucleotide sequence ID" value="NZ_JBHSQC010000015.1"/>
</dbReference>
<protein>
    <recommendedName>
        <fullName evidence="5">Large ribosomal subunit protein bL25</fullName>
    </recommendedName>
    <alternativeName>
        <fullName evidence="5">General stress protein CTC</fullName>
    </alternativeName>
</protein>
<accession>A0ABW4NKA5</accession>
<comment type="similarity">
    <text evidence="5">Belongs to the bacterial ribosomal protein bL25 family. CTC subfamily.</text>
</comment>
<name>A0ABW4NKA5_9LACT</name>
<evidence type="ECO:0000256" key="2">
    <source>
        <dbReference type="ARBA" id="ARBA00022884"/>
    </source>
</evidence>
<dbReference type="HAMAP" id="MF_01334">
    <property type="entry name" value="Ribosomal_bL25_CTC"/>
    <property type="match status" value="1"/>
</dbReference>